<protein>
    <submittedName>
        <fullName evidence="1">Uncharacterized protein</fullName>
    </submittedName>
</protein>
<comment type="caution">
    <text evidence="1">The sequence shown here is derived from an EMBL/GenBank/DDBJ whole genome shotgun (WGS) entry which is preliminary data.</text>
</comment>
<accession>A0A9P6QT39</accession>
<name>A0A9P6QT39_9FUNG</name>
<dbReference type="AlphaFoldDB" id="A0A9P6QT39"/>
<dbReference type="EMBL" id="JAAAIN010002134">
    <property type="protein sequence ID" value="KAG0296543.1"/>
    <property type="molecule type" value="Genomic_DNA"/>
</dbReference>
<evidence type="ECO:0000313" key="2">
    <source>
        <dbReference type="Proteomes" id="UP000823405"/>
    </source>
</evidence>
<gene>
    <name evidence="1" type="ORF">BGZ97_004512</name>
</gene>
<evidence type="ECO:0000313" key="1">
    <source>
        <dbReference type="EMBL" id="KAG0296543.1"/>
    </source>
</evidence>
<feature type="non-terminal residue" evidence="1">
    <location>
        <position position="252"/>
    </location>
</feature>
<dbReference type="Proteomes" id="UP000823405">
    <property type="component" value="Unassembled WGS sequence"/>
</dbReference>
<proteinExistence type="predicted"/>
<organism evidence="1 2">
    <name type="scientific">Linnemannia gamsii</name>
    <dbReference type="NCBI Taxonomy" id="64522"/>
    <lineage>
        <taxon>Eukaryota</taxon>
        <taxon>Fungi</taxon>
        <taxon>Fungi incertae sedis</taxon>
        <taxon>Mucoromycota</taxon>
        <taxon>Mortierellomycotina</taxon>
        <taxon>Mortierellomycetes</taxon>
        <taxon>Mortierellales</taxon>
        <taxon>Mortierellaceae</taxon>
        <taxon>Linnemannia</taxon>
    </lineage>
</organism>
<sequence length="252" mass="28612">MTQILCTLKDDMSLQLDRLCRDVALTAELFDTIVIWTRTSPSPSNKQEKTPDISNPSIKRQRAFIQVALSTVPTSKIQLFKLQDTTAFGETSVHKLMDVLETSPGKVLVITAMADRIFTTDGLSSLVLDWIKDYPLLPVNSLLPPLLLPETWFNYQTDQWRRTVVNHVQAAQSFCEAFQASMPAGVLLSVPMELQRTHLARGFSQDRVEGWKQYAAQYFGPLTELNIRYRNGRNSYECLCRDNTHSDHCVCP</sequence>
<keyword evidence="2" id="KW-1185">Reference proteome</keyword>
<reference evidence="1" key="1">
    <citation type="journal article" date="2020" name="Fungal Divers.">
        <title>Resolving the Mortierellaceae phylogeny through synthesis of multi-gene phylogenetics and phylogenomics.</title>
        <authorList>
            <person name="Vandepol N."/>
            <person name="Liber J."/>
            <person name="Desiro A."/>
            <person name="Na H."/>
            <person name="Kennedy M."/>
            <person name="Barry K."/>
            <person name="Grigoriev I.V."/>
            <person name="Miller A.N."/>
            <person name="O'Donnell K."/>
            <person name="Stajich J.E."/>
            <person name="Bonito G."/>
        </authorList>
    </citation>
    <scope>NUCLEOTIDE SEQUENCE</scope>
    <source>
        <strain evidence="1">NVP60</strain>
    </source>
</reference>
<dbReference type="OrthoDB" id="2446516at2759"/>